<accession>A0ABR5ANL7</accession>
<proteinExistence type="predicted"/>
<gene>
    <name evidence="1" type="ORF">SD77_3513</name>
</gene>
<evidence type="ECO:0008006" key="3">
    <source>
        <dbReference type="Google" id="ProtNLM"/>
    </source>
</evidence>
<dbReference type="SUPFAM" id="SSF46785">
    <property type="entry name" value="Winged helix' DNA-binding domain"/>
    <property type="match status" value="1"/>
</dbReference>
<dbReference type="GeneID" id="92778949"/>
<keyword evidence="2" id="KW-1185">Reference proteome</keyword>
<evidence type="ECO:0000313" key="1">
    <source>
        <dbReference type="EMBL" id="KIL72273.1"/>
    </source>
</evidence>
<dbReference type="EMBL" id="JXLP01000036">
    <property type="protein sequence ID" value="KIL72273.1"/>
    <property type="molecule type" value="Genomic_DNA"/>
</dbReference>
<organism evidence="1 2">
    <name type="scientific">Bacillus badius</name>
    <dbReference type="NCBI Taxonomy" id="1455"/>
    <lineage>
        <taxon>Bacteria</taxon>
        <taxon>Bacillati</taxon>
        <taxon>Bacillota</taxon>
        <taxon>Bacilli</taxon>
        <taxon>Bacillales</taxon>
        <taxon>Bacillaceae</taxon>
        <taxon>Pseudobacillus</taxon>
    </lineage>
</organism>
<dbReference type="RefSeq" id="WP_041114665.1">
    <property type="nucleotide sequence ID" value="NZ_JARLVI010000039.1"/>
</dbReference>
<reference evidence="1 2" key="1">
    <citation type="submission" date="2015-01" db="EMBL/GenBank/DDBJ databases">
        <title>Genome Assembly of Bacillus badius MTCC 1458.</title>
        <authorList>
            <person name="Verma A."/>
            <person name="Khatri I."/>
            <person name="Mual P."/>
            <person name="Subramanian S."/>
            <person name="Krishnamurthi S."/>
        </authorList>
    </citation>
    <scope>NUCLEOTIDE SEQUENCE [LARGE SCALE GENOMIC DNA]</scope>
    <source>
        <strain evidence="1 2">MTCC 1458</strain>
    </source>
</reference>
<dbReference type="Proteomes" id="UP000031982">
    <property type="component" value="Unassembled WGS sequence"/>
</dbReference>
<protein>
    <recommendedName>
        <fullName evidence="3">Helix-turn-helix domain-containing protein</fullName>
    </recommendedName>
</protein>
<dbReference type="InterPro" id="IPR036390">
    <property type="entry name" value="WH_DNA-bd_sf"/>
</dbReference>
<comment type="caution">
    <text evidence="1">The sequence shown here is derived from an EMBL/GenBank/DDBJ whole genome shotgun (WGS) entry which is preliminary data.</text>
</comment>
<sequence>MTIFIESEQLKQMLSYKPLAENHAGQQKIKLQLLESIKEFFADKFYRLKKATREAIDFIAWLSSERGFIFASQLYLAERHGITDRTIRNIMKQLEGAGLVVKVHRRAKGTNAKGKPVYLFTKHKYFSYWKELLNLSECEDFHEDFHEENKETPYYKRAEEDKKNSTNTYLNKLRDLIINKKVLSADQKKASEMIKSNKLIFSEWKDHAEVCAASLPKKMKTRDWEAFFEVLESMKNNVARYGNPMKYFETCFSNAVKKVNSRAKLKAFEEFLNSGYEEISIKPVPFYNWLEE</sequence>
<evidence type="ECO:0000313" key="2">
    <source>
        <dbReference type="Proteomes" id="UP000031982"/>
    </source>
</evidence>
<name>A0ABR5ANL7_BACBA</name>